<organism evidence="2 3">
    <name type="scientific">Blattamonas nauphoetae</name>
    <dbReference type="NCBI Taxonomy" id="2049346"/>
    <lineage>
        <taxon>Eukaryota</taxon>
        <taxon>Metamonada</taxon>
        <taxon>Preaxostyla</taxon>
        <taxon>Oxymonadida</taxon>
        <taxon>Blattamonas</taxon>
    </lineage>
</organism>
<comment type="caution">
    <text evidence="2">The sequence shown here is derived from an EMBL/GenBank/DDBJ whole genome shotgun (WGS) entry which is preliminary data.</text>
</comment>
<feature type="compositionally biased region" description="Basic and acidic residues" evidence="1">
    <location>
        <begin position="97"/>
        <end position="112"/>
    </location>
</feature>
<reference evidence="2 3" key="1">
    <citation type="journal article" date="2022" name="bioRxiv">
        <title>Genomics of Preaxostyla Flagellates Illuminates Evolutionary Transitions and the Path Towards Mitochondrial Loss.</title>
        <authorList>
            <person name="Novak L.V.F."/>
            <person name="Treitli S.C."/>
            <person name="Pyrih J."/>
            <person name="Halakuc P."/>
            <person name="Pipaliya S.V."/>
            <person name="Vacek V."/>
            <person name="Brzon O."/>
            <person name="Soukal P."/>
            <person name="Eme L."/>
            <person name="Dacks J.B."/>
            <person name="Karnkowska A."/>
            <person name="Elias M."/>
            <person name="Hampl V."/>
        </authorList>
    </citation>
    <scope>NUCLEOTIDE SEQUENCE [LARGE SCALE GENOMIC DNA]</scope>
    <source>
        <strain evidence="2">NAU3</strain>
        <tissue evidence="2">Gut</tissue>
    </source>
</reference>
<feature type="region of interest" description="Disordered" evidence="1">
    <location>
        <begin position="74"/>
        <end position="119"/>
    </location>
</feature>
<dbReference type="EMBL" id="JARBJD010000018">
    <property type="protein sequence ID" value="KAK2961169.1"/>
    <property type="molecule type" value="Genomic_DNA"/>
</dbReference>
<proteinExistence type="predicted"/>
<accession>A0ABQ9YBR1</accession>
<sequence length="119" mass="13519">MRRGTSGRRRVGMVPTWLVSSADSAAAYCVERVEDMGGGSDQRRMWVILRRILKSVMGWMASAVKMEEEGEVGLREAEEEREGVRGSGVLEALMSSMEREKKKRAEETQKKDLAKKRRK</sequence>
<feature type="compositionally biased region" description="Basic and acidic residues" evidence="1">
    <location>
        <begin position="74"/>
        <end position="84"/>
    </location>
</feature>
<evidence type="ECO:0000313" key="3">
    <source>
        <dbReference type="Proteomes" id="UP001281761"/>
    </source>
</evidence>
<protein>
    <submittedName>
        <fullName evidence="2">Uncharacterized protein</fullName>
    </submittedName>
</protein>
<keyword evidence="3" id="KW-1185">Reference proteome</keyword>
<dbReference type="Proteomes" id="UP001281761">
    <property type="component" value="Unassembled WGS sequence"/>
</dbReference>
<name>A0ABQ9YBR1_9EUKA</name>
<evidence type="ECO:0000256" key="1">
    <source>
        <dbReference type="SAM" id="MobiDB-lite"/>
    </source>
</evidence>
<evidence type="ECO:0000313" key="2">
    <source>
        <dbReference type="EMBL" id="KAK2961169.1"/>
    </source>
</evidence>
<gene>
    <name evidence="2" type="ORF">BLNAU_3937</name>
</gene>